<dbReference type="GO" id="GO:0035196">
    <property type="term" value="P:miRNA processing"/>
    <property type="evidence" value="ECO:0007669"/>
    <property type="project" value="TreeGrafter"/>
</dbReference>
<comment type="subcellular location">
    <subcellularLocation>
        <location evidence="1">Cytoplasmic granule</location>
    </subcellularLocation>
</comment>
<accession>A0A7K8RJ91</accession>
<evidence type="ECO:0000256" key="5">
    <source>
        <dbReference type="PROSITE-ProRule" id="PRU00317"/>
    </source>
</evidence>
<evidence type="ECO:0000313" key="9">
    <source>
        <dbReference type="Proteomes" id="UP000574210"/>
    </source>
</evidence>
<dbReference type="Proteomes" id="UP000574210">
    <property type="component" value="Unassembled WGS sequence"/>
</dbReference>
<organism evidence="8 9">
    <name type="scientific">Rhodinocichla rosea</name>
    <dbReference type="NCBI Taxonomy" id="58203"/>
    <lineage>
        <taxon>Eukaryota</taxon>
        <taxon>Metazoa</taxon>
        <taxon>Chordata</taxon>
        <taxon>Craniata</taxon>
        <taxon>Vertebrata</taxon>
        <taxon>Euteleostomi</taxon>
        <taxon>Archelosauria</taxon>
        <taxon>Archosauria</taxon>
        <taxon>Dinosauria</taxon>
        <taxon>Saurischia</taxon>
        <taxon>Theropoda</taxon>
        <taxon>Coelurosauria</taxon>
        <taxon>Aves</taxon>
        <taxon>Neognathae</taxon>
        <taxon>Neoaves</taxon>
        <taxon>Telluraves</taxon>
        <taxon>Australaves</taxon>
        <taxon>Passeriformes</taxon>
        <taxon>Thraupidae</taxon>
        <taxon>Rhodinocichla</taxon>
    </lineage>
</organism>
<feature type="repeat" description="Pumilio" evidence="5">
    <location>
        <begin position="669"/>
        <end position="704"/>
    </location>
</feature>
<gene>
    <name evidence="8" type="primary">Pum2</name>
    <name evidence="8" type="ORF">RHOROS_R10021</name>
</gene>
<name>A0A7K8RJ91_9PASS</name>
<dbReference type="SUPFAM" id="SSF48371">
    <property type="entry name" value="ARM repeat"/>
    <property type="match status" value="1"/>
</dbReference>
<feature type="region of interest" description="Disordered" evidence="6">
    <location>
        <begin position="443"/>
        <end position="469"/>
    </location>
</feature>
<dbReference type="Gene3D" id="1.25.10.10">
    <property type="entry name" value="Leucine-rich Repeat Variant"/>
    <property type="match status" value="1"/>
</dbReference>
<feature type="repeat" description="Pumilio" evidence="5">
    <location>
        <begin position="813"/>
        <end position="849"/>
    </location>
</feature>
<keyword evidence="4" id="KW-0694">RNA-binding</keyword>
<evidence type="ECO:0000256" key="1">
    <source>
        <dbReference type="ARBA" id="ARBA00004463"/>
    </source>
</evidence>
<feature type="repeat" description="Pumilio" evidence="5">
    <location>
        <begin position="741"/>
        <end position="776"/>
    </location>
</feature>
<dbReference type="GO" id="GO:0043488">
    <property type="term" value="P:regulation of mRNA stability"/>
    <property type="evidence" value="ECO:0007669"/>
    <property type="project" value="TreeGrafter"/>
</dbReference>
<evidence type="ECO:0000256" key="4">
    <source>
        <dbReference type="ARBA" id="ARBA00022884"/>
    </source>
</evidence>
<dbReference type="PANTHER" id="PTHR12537:SF52">
    <property type="entry name" value="PUMILIO HOMOLOG 2"/>
    <property type="match status" value="1"/>
</dbReference>
<feature type="region of interest" description="Disordered" evidence="6">
    <location>
        <begin position="47"/>
        <end position="150"/>
    </location>
</feature>
<reference evidence="8 9" key="1">
    <citation type="submission" date="2019-09" db="EMBL/GenBank/DDBJ databases">
        <title>Bird 10,000 Genomes (B10K) Project - Family phase.</title>
        <authorList>
            <person name="Zhang G."/>
        </authorList>
    </citation>
    <scope>NUCLEOTIDE SEQUENCE [LARGE SCALE GENOMIC DNA]</scope>
    <source>
        <strain evidence="8">B10K-CU-031-12</strain>
        <tissue evidence="8">Muscle</tissue>
    </source>
</reference>
<feature type="repeat" description="Pumilio" evidence="5">
    <location>
        <begin position="886"/>
        <end position="921"/>
    </location>
</feature>
<feature type="repeat" description="Pumilio" evidence="5">
    <location>
        <begin position="705"/>
        <end position="740"/>
    </location>
</feature>
<dbReference type="InterPro" id="IPR033133">
    <property type="entry name" value="PUM-HD"/>
</dbReference>
<feature type="region of interest" description="Disordered" evidence="6">
    <location>
        <begin position="1"/>
        <end position="34"/>
    </location>
</feature>
<dbReference type="GO" id="GO:0003730">
    <property type="term" value="F:mRNA 3'-UTR binding"/>
    <property type="evidence" value="ECO:0007669"/>
    <property type="project" value="TreeGrafter"/>
</dbReference>
<dbReference type="InterPro" id="IPR016024">
    <property type="entry name" value="ARM-type_fold"/>
</dbReference>
<keyword evidence="2" id="KW-0963">Cytoplasm</keyword>
<evidence type="ECO:0000256" key="2">
    <source>
        <dbReference type="ARBA" id="ARBA00022490"/>
    </source>
</evidence>
<feature type="repeat" description="Pumilio" evidence="5">
    <location>
        <begin position="777"/>
        <end position="812"/>
    </location>
</feature>
<dbReference type="PROSITE" id="PS50303">
    <property type="entry name" value="PUM_HD"/>
    <property type="match status" value="1"/>
</dbReference>
<dbReference type="EMBL" id="VWYZ01000055">
    <property type="protein sequence ID" value="NXF17919.1"/>
    <property type="molecule type" value="Genomic_DNA"/>
</dbReference>
<dbReference type="InterPro" id="IPR033712">
    <property type="entry name" value="Pumilio_RNA-bd"/>
</dbReference>
<feature type="non-terminal residue" evidence="8">
    <location>
        <position position="1008"/>
    </location>
</feature>
<dbReference type="PANTHER" id="PTHR12537">
    <property type="entry name" value="RNA BINDING PROTEIN PUMILIO-RELATED"/>
    <property type="match status" value="1"/>
</dbReference>
<evidence type="ECO:0000256" key="6">
    <source>
        <dbReference type="SAM" id="MobiDB-lite"/>
    </source>
</evidence>
<feature type="compositionally biased region" description="Low complexity" evidence="6">
    <location>
        <begin position="449"/>
        <end position="469"/>
    </location>
</feature>
<keyword evidence="3" id="KW-0677">Repeat</keyword>
<feature type="region of interest" description="Disordered" evidence="6">
    <location>
        <begin position="563"/>
        <end position="593"/>
    </location>
</feature>
<feature type="domain" description="PUM-HD" evidence="7">
    <location>
        <begin position="649"/>
        <end position="990"/>
    </location>
</feature>
<dbReference type="Pfam" id="PF00806">
    <property type="entry name" value="PUF"/>
    <property type="match status" value="8"/>
</dbReference>
<dbReference type="InterPro" id="IPR001313">
    <property type="entry name" value="Pumilio_RNA-bd_rpt"/>
</dbReference>
<comment type="caution">
    <text evidence="8">The sequence shown here is derived from an EMBL/GenBank/DDBJ whole genome shotgun (WGS) entry which is preliminary data.</text>
</comment>
<sequence>HSMSQPIMVQRKPGQGFHGNSEVNAVLSPRSESGGLGVSMVEYVLSSSPADKLDSRFRKGAFGTRDAETDGPEKGDQKGKASPFEEDKNRDLKQGDDEDVTKINGRGLPNGMDADCKDFNRTPGSRQASPTEVAERLGPNPSATEGLGPLPNPTAHKPLVEEFSNPENQNLDAMEQVGLDSLQFDYPGNQVQMDSSGATVGLFDYNSQQQVNRLCDLGGVNMMMLAKNVGCNGTLFVTAAGVFSAGLAPAAFVPNPYIISAAPPGTDPYTAAGLAAAATLAGPAVVPPQYYGVPWGVYPANLFQQQAAAANTTANQQAASQAQQGQQPVLRAGATQRPLTPNQGQQGQQAESLAAAAAANPALAFGQGLATGMPGYQVLAPTAYYDQTGALVVGPGARTGLGAPVRLVASTPVLISSAAAQAAAAASAGGTANNLAGATNGLFRPLGAQPQQQQQQTNSSLQSNSFYGSNSLTNNSQSSSLFSHGPGQPGSTSLGFGSSSSLGAAIGSALGGFGSSVGSSASSSATRRDSLSTSSDLYKRSSSSLAPIGQPFYNSLGFSSSPSPIGMPLPSQTPGHSLTPPPSLSSHGSSSSLHLGGLTNGSGRYISAAPGAEAKYRSAASTSSLFSSSSQLFPPSRLRYSRSDIMPSGRSRLLEDFRNNRFPNLQLRDLVGHIVEFSQDQHGSRFIQQKLERATPAERQMVFNEILQAAYQLMTDVFGNYVIQKFFEFGSLDQKLALATRIRGHVLPLALQMYGCRVIQKALESISPDQQNEMVKELDGHVLKCVKDQNGNHVVQKCIECVQPQSLQFIIDAFKGQVVFVLSTHPYGCRVIQRILEHCTAEQTLPILEELHQHTEQLVQDQYGNYVIQHVLEHGRPEDKSKIVSEIRGKVLALSQHKFASNVVEKCVTHASRAERALLIDEVCCQNDGPHSALYTMMKDQYANYVVQKMIDMAEPAQRKIIMHKIRPHITTLRKYTYGKHILAKLEKYYLKNSADLGPIGGPPNGML</sequence>
<dbReference type="PROSITE" id="PS50302">
    <property type="entry name" value="PUM"/>
    <property type="match status" value="8"/>
</dbReference>
<feature type="non-terminal residue" evidence="8">
    <location>
        <position position="1"/>
    </location>
</feature>
<feature type="compositionally biased region" description="Low complexity" evidence="6">
    <location>
        <begin position="573"/>
        <end position="593"/>
    </location>
</feature>
<dbReference type="InterPro" id="IPR011989">
    <property type="entry name" value="ARM-like"/>
</dbReference>
<feature type="region of interest" description="Disordered" evidence="6">
    <location>
        <begin position="517"/>
        <end position="542"/>
    </location>
</feature>
<dbReference type="GO" id="GO:0005829">
    <property type="term" value="C:cytosol"/>
    <property type="evidence" value="ECO:0007669"/>
    <property type="project" value="TreeGrafter"/>
</dbReference>
<feature type="repeat" description="Pumilio" evidence="5">
    <location>
        <begin position="850"/>
        <end position="885"/>
    </location>
</feature>
<feature type="compositionally biased region" description="Basic and acidic residues" evidence="6">
    <location>
        <begin position="65"/>
        <end position="95"/>
    </location>
</feature>
<evidence type="ECO:0000259" key="7">
    <source>
        <dbReference type="PROSITE" id="PS50303"/>
    </source>
</evidence>
<dbReference type="CDD" id="cd07920">
    <property type="entry name" value="Pumilio"/>
    <property type="match status" value="1"/>
</dbReference>
<protein>
    <submittedName>
        <fullName evidence="8">PUM2 protein</fullName>
    </submittedName>
</protein>
<evidence type="ECO:0000256" key="3">
    <source>
        <dbReference type="ARBA" id="ARBA00022737"/>
    </source>
</evidence>
<feature type="repeat" description="Pumilio" evidence="5">
    <location>
        <begin position="922"/>
        <end position="964"/>
    </location>
</feature>
<dbReference type="SMART" id="SM00025">
    <property type="entry name" value="Pumilio"/>
    <property type="match status" value="8"/>
</dbReference>
<proteinExistence type="predicted"/>
<evidence type="ECO:0000313" key="8">
    <source>
        <dbReference type="EMBL" id="NXF17919.1"/>
    </source>
</evidence>
<keyword evidence="9" id="KW-1185">Reference proteome</keyword>
<dbReference type="FunFam" id="1.25.10.10:FF:000004">
    <property type="entry name" value="Pumilio homolog 1 isoform 2"/>
    <property type="match status" value="1"/>
</dbReference>
<dbReference type="AlphaFoldDB" id="A0A7K8RJ91"/>